<dbReference type="EMBL" id="JAUFPN010000009">
    <property type="protein sequence ID" value="MDN3562996.1"/>
    <property type="molecule type" value="Genomic_DNA"/>
</dbReference>
<keyword evidence="2" id="KW-0547">Nucleotide-binding</keyword>
<dbReference type="SUPFAM" id="SSF52540">
    <property type="entry name" value="P-loop containing nucleoside triphosphate hydrolases"/>
    <property type="match status" value="1"/>
</dbReference>
<feature type="domain" description="AAA+ ATPase" evidence="4">
    <location>
        <begin position="425"/>
        <end position="774"/>
    </location>
</feature>
<accession>A0ABT8A052</accession>
<protein>
    <submittedName>
        <fullName evidence="5">Type IV secretion system protein VirB4</fullName>
    </submittedName>
</protein>
<comment type="caution">
    <text evidence="5">The sequence shown here is derived from an EMBL/GenBank/DDBJ whole genome shotgun (WGS) entry which is preliminary data.</text>
</comment>
<evidence type="ECO:0000313" key="6">
    <source>
        <dbReference type="Proteomes" id="UP001529369"/>
    </source>
</evidence>
<dbReference type="InterPro" id="IPR051162">
    <property type="entry name" value="T4SS_component"/>
</dbReference>
<keyword evidence="3" id="KW-0067">ATP-binding</keyword>
<dbReference type="Gene3D" id="3.40.50.300">
    <property type="entry name" value="P-loop containing nucleotide triphosphate hydrolases"/>
    <property type="match status" value="1"/>
</dbReference>
<dbReference type="SMART" id="SM00382">
    <property type="entry name" value="AAA"/>
    <property type="match status" value="1"/>
</dbReference>
<evidence type="ECO:0000259" key="4">
    <source>
        <dbReference type="SMART" id="SM00382"/>
    </source>
</evidence>
<evidence type="ECO:0000313" key="5">
    <source>
        <dbReference type="EMBL" id="MDN3562996.1"/>
    </source>
</evidence>
<name>A0ABT8A052_9PROT</name>
<reference evidence="6" key="1">
    <citation type="journal article" date="2019" name="Int. J. Syst. Evol. Microbiol.">
        <title>The Global Catalogue of Microorganisms (GCM) 10K type strain sequencing project: providing services to taxonomists for standard genome sequencing and annotation.</title>
        <authorList>
            <consortium name="The Broad Institute Genomics Platform"/>
            <consortium name="The Broad Institute Genome Sequencing Center for Infectious Disease"/>
            <person name="Wu L."/>
            <person name="Ma J."/>
        </authorList>
    </citation>
    <scope>NUCLEOTIDE SEQUENCE [LARGE SCALE GENOMIC DNA]</scope>
    <source>
        <strain evidence="6">CECT 7131</strain>
    </source>
</reference>
<evidence type="ECO:0000256" key="1">
    <source>
        <dbReference type="ARBA" id="ARBA00006512"/>
    </source>
</evidence>
<dbReference type="PANTHER" id="PTHR30121:SF12">
    <property type="entry name" value="TYPE IV SECRETION SYSTEM PROTEIN CAGE"/>
    <property type="match status" value="1"/>
</dbReference>
<proteinExistence type="inferred from homology"/>
<dbReference type="RefSeq" id="WP_290314726.1">
    <property type="nucleotide sequence ID" value="NZ_JAUFPN010000009.1"/>
</dbReference>
<comment type="similarity">
    <text evidence="1">Belongs to the TrbE/VirB4 family.</text>
</comment>
<dbReference type="Proteomes" id="UP001529369">
    <property type="component" value="Unassembled WGS sequence"/>
</dbReference>
<dbReference type="InterPro" id="IPR003593">
    <property type="entry name" value="AAA+_ATPase"/>
</dbReference>
<evidence type="ECO:0000256" key="2">
    <source>
        <dbReference type="ARBA" id="ARBA00022741"/>
    </source>
</evidence>
<evidence type="ECO:0000256" key="3">
    <source>
        <dbReference type="ARBA" id="ARBA00022840"/>
    </source>
</evidence>
<dbReference type="PANTHER" id="PTHR30121">
    <property type="entry name" value="UNCHARACTERIZED PROTEIN YJGR-RELATED"/>
    <property type="match status" value="1"/>
</dbReference>
<sequence>MLDELRERLTFRDKPADEYLTLDRHVADDAVMLADGTHLAVLRLDGKPLGLLDEDARYAERRRRHAVLRALAETNVTLYEHLVCHDRVAPFPVGRFRSGYAEALARDYNAAIAPGLLARDWFLTIMVRPSRLNGLLGQVMGREPQPDAGLLQQLEDRCATVLRALPDYGPRRLGLRRERGIAFSEIAEALRLILYARWCPVPLPAGRLAGAIYTDRALCDRGGVEIQAPAGATFARSFGFRDYPEKVPPQALDGLAGFGGRMVMTNSFRFLTRASVTDRFGLRETQMQNAGDRATSLIEGLGDVMDDVASGRAVMGDHHWCVTVHADSHPGLLAAAGEMRSVLVNAGIAATPEGWGSEAAFWGQVPGAPAWLRCRHGAITGYNLVSLSPMAGFPRGGDRGHWGAPLLRLRTIGATAHDYHPHVGDVGHTLIFGPNGSGKTVFLALAAAHMDPALNPEGGVVVILDADGSNELTVRACGGRYTRILRGQPSGMAPFKALRNTPEARAWLLEFTFGLIMSDGGPPPSPPQVERLDRGIAFLLRRRAAIRSFVALRQFADHAEGGCGDRLGRWCRDGALGWAFDGEEDRIQLDAGMVGIDNSDLLGEDAATVRAPMAAYQLFRISEKVGTGIPGAVLADEAQAYLPDSRFAAGFERFVTRLRKGNGMLWLAMQQPQAILRHPIGQALVSNSFTKLLFPNSAAEAEAYREGLHCTEGELEAVREGMVALGKGTFLVKRDEGSFIARADLSGLPDHVAILSGNPRRRALAHRIMAERGEDPAAWVPEYRRRHKEADNP</sequence>
<dbReference type="Pfam" id="PF03135">
    <property type="entry name" value="CagE_TrbE_VirB"/>
    <property type="match status" value="1"/>
</dbReference>
<keyword evidence="6" id="KW-1185">Reference proteome</keyword>
<organism evidence="5 6">
    <name type="scientific">Paeniroseomonas aquatica</name>
    <dbReference type="NCBI Taxonomy" id="373043"/>
    <lineage>
        <taxon>Bacteria</taxon>
        <taxon>Pseudomonadati</taxon>
        <taxon>Pseudomonadota</taxon>
        <taxon>Alphaproteobacteria</taxon>
        <taxon>Acetobacterales</taxon>
        <taxon>Acetobacteraceae</taxon>
        <taxon>Paeniroseomonas</taxon>
    </lineage>
</organism>
<gene>
    <name evidence="5" type="ORF">QWZ14_01200</name>
</gene>
<dbReference type="InterPro" id="IPR018145">
    <property type="entry name" value="CagE_TrbE_VirB_cntrl_dom"/>
</dbReference>
<dbReference type="InterPro" id="IPR027417">
    <property type="entry name" value="P-loop_NTPase"/>
</dbReference>